<keyword evidence="2" id="KW-0808">Transferase</keyword>
<proteinExistence type="inferred from homology"/>
<evidence type="ECO:0000256" key="1">
    <source>
        <dbReference type="ARBA" id="ARBA00010164"/>
    </source>
</evidence>
<comment type="caution">
    <text evidence="5">The sequence shown here is derived from an EMBL/GenBank/DDBJ whole genome shotgun (WGS) entry which is preliminary data.</text>
</comment>
<keyword evidence="3" id="KW-0418">Kinase</keyword>
<dbReference type="PANTHER" id="PTHR37419">
    <property type="entry name" value="SERINE/THREONINE-PROTEIN KINASE TOXIN HIPA"/>
    <property type="match status" value="1"/>
</dbReference>
<dbReference type="InterPro" id="IPR052028">
    <property type="entry name" value="HipA_Ser/Thr_kinase"/>
</dbReference>
<evidence type="ECO:0000256" key="3">
    <source>
        <dbReference type="ARBA" id="ARBA00022777"/>
    </source>
</evidence>
<reference evidence="5 6" key="1">
    <citation type="submission" date="2021-02" db="EMBL/GenBank/DDBJ databases">
        <title>A novel species of genus Amphritea isolated from a fishpond in China.</title>
        <authorList>
            <person name="Lu H."/>
        </authorList>
    </citation>
    <scope>NUCLEOTIDE SEQUENCE [LARGE SCALE GENOMIC DNA]</scope>
    <source>
        <strain evidence="5 6">RP18W</strain>
    </source>
</reference>
<dbReference type="EMBL" id="JAFFZP010000012">
    <property type="protein sequence ID" value="MBN0987628.1"/>
    <property type="molecule type" value="Genomic_DNA"/>
</dbReference>
<dbReference type="RefSeq" id="WP_205213500.1">
    <property type="nucleotide sequence ID" value="NZ_JAFFZP010000012.1"/>
</dbReference>
<dbReference type="InterPro" id="IPR012893">
    <property type="entry name" value="HipA-like_C"/>
</dbReference>
<gene>
    <name evidence="5" type="ORF">JW498_09660</name>
</gene>
<evidence type="ECO:0000313" key="6">
    <source>
        <dbReference type="Proteomes" id="UP000760472"/>
    </source>
</evidence>
<accession>A0ABS2W7S2</accession>
<keyword evidence="6" id="KW-1185">Reference proteome</keyword>
<feature type="domain" description="HipA-like C-terminal" evidence="4">
    <location>
        <begin position="3"/>
        <end position="212"/>
    </location>
</feature>
<dbReference type="Proteomes" id="UP000760472">
    <property type="component" value="Unassembled WGS sequence"/>
</dbReference>
<name>A0ABS2W7S2_9GAMM</name>
<dbReference type="Gene3D" id="1.10.1070.20">
    <property type="match status" value="1"/>
</dbReference>
<evidence type="ECO:0000256" key="2">
    <source>
        <dbReference type="ARBA" id="ARBA00022679"/>
    </source>
</evidence>
<evidence type="ECO:0000313" key="5">
    <source>
        <dbReference type="EMBL" id="MBN0987628.1"/>
    </source>
</evidence>
<sequence>MAASPSTLILKPDHSDPEQYPHSAANEWFTMQLAKRLGLLVPDSYLIYIPEPVYLVTRFDRQERNGELLSQHVLDGCQLLTLDKIYKYSECKPESLERLIGFSRSKAVTRQRLFQWLVFNLLVGNTDDHLKNLSFFAANQEFNLTPHYDLISTAIYAADNQWGEEKLVWPIGKARKLKEVTLTDIQSVAASLKLSHRYVERTLKTMTENITRQAESLIEELSQQNIEGPDRQGELHLLRQIRFGIIEDMIQQLKPFKKWQLIFNIKAL</sequence>
<comment type="similarity">
    <text evidence="1">Belongs to the HipA Ser/Thr kinase family.</text>
</comment>
<dbReference type="Pfam" id="PF07804">
    <property type="entry name" value="HipA_C"/>
    <property type="match status" value="1"/>
</dbReference>
<evidence type="ECO:0000259" key="4">
    <source>
        <dbReference type="Pfam" id="PF07804"/>
    </source>
</evidence>
<dbReference type="PANTHER" id="PTHR37419:SF1">
    <property type="entry name" value="SERINE_THREONINE-PROTEIN KINASE TOXIN HIPA"/>
    <property type="match status" value="1"/>
</dbReference>
<protein>
    <submittedName>
        <fullName evidence="5">HipA domain-containing protein</fullName>
    </submittedName>
</protein>
<organism evidence="5 6">
    <name type="scientific">Amphritea pacifica</name>
    <dbReference type="NCBI Taxonomy" id="2811233"/>
    <lineage>
        <taxon>Bacteria</taxon>
        <taxon>Pseudomonadati</taxon>
        <taxon>Pseudomonadota</taxon>
        <taxon>Gammaproteobacteria</taxon>
        <taxon>Oceanospirillales</taxon>
        <taxon>Oceanospirillaceae</taxon>
        <taxon>Amphritea</taxon>
    </lineage>
</organism>